<comment type="caution">
    <text evidence="1">The sequence shown here is derived from an EMBL/GenBank/DDBJ whole genome shotgun (WGS) entry which is preliminary data.</text>
</comment>
<organism evidence="1 3">
    <name type="scientific">Ramazzottius varieornatus</name>
    <name type="common">Water bear</name>
    <name type="synonym">Tardigrade</name>
    <dbReference type="NCBI Taxonomy" id="947166"/>
    <lineage>
        <taxon>Eukaryota</taxon>
        <taxon>Metazoa</taxon>
        <taxon>Ecdysozoa</taxon>
        <taxon>Tardigrada</taxon>
        <taxon>Eutardigrada</taxon>
        <taxon>Parachela</taxon>
        <taxon>Hypsibioidea</taxon>
        <taxon>Ramazzottiidae</taxon>
        <taxon>Ramazzottius</taxon>
    </lineage>
</organism>
<protein>
    <submittedName>
        <fullName evidence="1">Uncharacterized protein</fullName>
    </submittedName>
</protein>
<evidence type="ECO:0000313" key="3">
    <source>
        <dbReference type="Proteomes" id="UP000186922"/>
    </source>
</evidence>
<evidence type="ECO:0000313" key="1">
    <source>
        <dbReference type="EMBL" id="GAU94288.1"/>
    </source>
</evidence>
<gene>
    <name evidence="1" type="primary">RvY_06089-1</name>
    <name evidence="1" type="synonym">RvY_06089.1</name>
    <name evidence="2" type="synonym">RvY_06093-1</name>
    <name evidence="2" type="synonym">RvY_06093.1</name>
    <name evidence="1" type="ORF">RvY_06089</name>
    <name evidence="2" type="ORF">RvY_06093</name>
</gene>
<dbReference type="Proteomes" id="UP000186922">
    <property type="component" value="Unassembled WGS sequence"/>
</dbReference>
<sequence>MAAYYPPPPYTASAPVVVAACPCTASMYGECSICHAPNCACGMHRCVHINPMGTALGVAALLSIPLLLRSTAGLLYHPRLPYYGYGPGFLHRGPVVVNRGPVVVHRGPTVVHRDVGFGGHHGGFGGHHGGHHGGGGRHH</sequence>
<dbReference type="AlphaFoldDB" id="A0A1D1V704"/>
<evidence type="ECO:0000313" key="2">
    <source>
        <dbReference type="EMBL" id="GAU94293.1"/>
    </source>
</evidence>
<dbReference type="EMBL" id="BDGG01000002">
    <property type="protein sequence ID" value="GAU94288.1"/>
    <property type="molecule type" value="Genomic_DNA"/>
</dbReference>
<dbReference type="EMBL" id="BDGG01000002">
    <property type="protein sequence ID" value="GAU94293.1"/>
    <property type="molecule type" value="Genomic_DNA"/>
</dbReference>
<reference evidence="1 3" key="1">
    <citation type="journal article" date="2016" name="Nat. Commun.">
        <title>Extremotolerant tardigrade genome and improved radiotolerance of human cultured cells by tardigrade-unique protein.</title>
        <authorList>
            <person name="Hashimoto T."/>
            <person name="Horikawa D.D."/>
            <person name="Saito Y."/>
            <person name="Kuwahara H."/>
            <person name="Kozuka-Hata H."/>
            <person name="Shin-I T."/>
            <person name="Minakuchi Y."/>
            <person name="Ohishi K."/>
            <person name="Motoyama A."/>
            <person name="Aizu T."/>
            <person name="Enomoto A."/>
            <person name="Kondo K."/>
            <person name="Tanaka S."/>
            <person name="Hara Y."/>
            <person name="Koshikawa S."/>
            <person name="Sagara H."/>
            <person name="Miura T."/>
            <person name="Yokobori S."/>
            <person name="Miyagawa K."/>
            <person name="Suzuki Y."/>
            <person name="Kubo T."/>
            <person name="Oyama M."/>
            <person name="Kohara Y."/>
            <person name="Fujiyama A."/>
            <person name="Arakawa K."/>
            <person name="Katayama T."/>
            <person name="Toyoda A."/>
            <person name="Kunieda T."/>
        </authorList>
    </citation>
    <scope>NUCLEOTIDE SEQUENCE [LARGE SCALE GENOMIC DNA]</scope>
    <source>
        <strain evidence="1 3">YOKOZUNA-1</strain>
    </source>
</reference>
<keyword evidence="3" id="KW-1185">Reference proteome</keyword>
<accession>A0A1D1V704</accession>
<proteinExistence type="predicted"/>
<name>A0A1D1V704_RAMVA</name>